<keyword evidence="2" id="KW-0732">Signal</keyword>
<reference evidence="3" key="1">
    <citation type="submission" date="2021-01" db="EMBL/GenBank/DDBJ databases">
        <authorList>
            <person name="Kaushik A."/>
        </authorList>
    </citation>
    <scope>NUCLEOTIDE SEQUENCE</scope>
    <source>
        <strain evidence="3">AG4-RS23</strain>
    </source>
</reference>
<feature type="non-terminal residue" evidence="3">
    <location>
        <position position="1"/>
    </location>
</feature>
<comment type="caution">
    <text evidence="3">The sequence shown here is derived from an EMBL/GenBank/DDBJ whole genome shotgun (WGS) entry which is preliminary data.</text>
</comment>
<evidence type="ECO:0000313" key="3">
    <source>
        <dbReference type="EMBL" id="CAE6519062.1"/>
    </source>
</evidence>
<gene>
    <name evidence="3" type="ORF">RDB_LOCUS152573</name>
</gene>
<accession>A0A8H3DAZ3</accession>
<feature type="signal peptide" evidence="2">
    <location>
        <begin position="1"/>
        <end position="23"/>
    </location>
</feature>
<sequence length="195" mass="21809">MSFKTFCYSVCTLLVIIICNVAGRVSKYKEILSRYNSRFRTYLNGEKGLKPKGGYQVEPRSGRCPEAGTDEKTLERVSERAKLSAKKGRGSPNVARSPEGPSCRGKLEAALPILLQAVELDNAGSLEAVGAYKQVVKLFDDAIERFYQNIETDIYLEAVGAYKQVVKLFDDAIEVLNSRPWKPTRARVEARLRNL</sequence>
<feature type="region of interest" description="Disordered" evidence="1">
    <location>
        <begin position="50"/>
        <end position="101"/>
    </location>
</feature>
<dbReference type="AlphaFoldDB" id="A0A8H3DAZ3"/>
<feature type="chain" id="PRO_5034519355" evidence="2">
    <location>
        <begin position="24"/>
        <end position="195"/>
    </location>
</feature>
<feature type="compositionally biased region" description="Basic and acidic residues" evidence="1">
    <location>
        <begin position="69"/>
        <end position="82"/>
    </location>
</feature>
<evidence type="ECO:0000256" key="2">
    <source>
        <dbReference type="SAM" id="SignalP"/>
    </source>
</evidence>
<dbReference type="Proteomes" id="UP000663861">
    <property type="component" value="Unassembled WGS sequence"/>
</dbReference>
<protein>
    <submittedName>
        <fullName evidence="3">Uncharacterized protein</fullName>
    </submittedName>
</protein>
<evidence type="ECO:0000313" key="4">
    <source>
        <dbReference type="Proteomes" id="UP000663861"/>
    </source>
</evidence>
<dbReference type="EMBL" id="CAJMWY010004099">
    <property type="protein sequence ID" value="CAE6519062.1"/>
    <property type="molecule type" value="Genomic_DNA"/>
</dbReference>
<organism evidence="3 4">
    <name type="scientific">Rhizoctonia solani</name>
    <dbReference type="NCBI Taxonomy" id="456999"/>
    <lineage>
        <taxon>Eukaryota</taxon>
        <taxon>Fungi</taxon>
        <taxon>Dikarya</taxon>
        <taxon>Basidiomycota</taxon>
        <taxon>Agaricomycotina</taxon>
        <taxon>Agaricomycetes</taxon>
        <taxon>Cantharellales</taxon>
        <taxon>Ceratobasidiaceae</taxon>
        <taxon>Rhizoctonia</taxon>
    </lineage>
</organism>
<name>A0A8H3DAZ3_9AGAM</name>
<evidence type="ECO:0000256" key="1">
    <source>
        <dbReference type="SAM" id="MobiDB-lite"/>
    </source>
</evidence>
<proteinExistence type="predicted"/>